<dbReference type="RefSeq" id="WP_146430260.1">
    <property type="nucleotide sequence ID" value="NZ_SJPF01000002.1"/>
</dbReference>
<evidence type="ECO:0008006" key="3">
    <source>
        <dbReference type="Google" id="ProtNLM"/>
    </source>
</evidence>
<protein>
    <recommendedName>
        <fullName evidence="3">DUF1570 domain-containing protein</fullName>
    </recommendedName>
</protein>
<accession>A0A5C5V937</accession>
<dbReference type="Proteomes" id="UP000318878">
    <property type="component" value="Unassembled WGS sequence"/>
</dbReference>
<dbReference type="EMBL" id="SJPF01000002">
    <property type="protein sequence ID" value="TWT34222.1"/>
    <property type="molecule type" value="Genomic_DNA"/>
</dbReference>
<keyword evidence="2" id="KW-1185">Reference proteome</keyword>
<evidence type="ECO:0000313" key="1">
    <source>
        <dbReference type="EMBL" id="TWT34222.1"/>
    </source>
</evidence>
<proteinExistence type="predicted"/>
<gene>
    <name evidence="1" type="ORF">Enr8_16160</name>
</gene>
<organism evidence="1 2">
    <name type="scientific">Blastopirellula retiformator</name>
    <dbReference type="NCBI Taxonomy" id="2527970"/>
    <lineage>
        <taxon>Bacteria</taxon>
        <taxon>Pseudomonadati</taxon>
        <taxon>Planctomycetota</taxon>
        <taxon>Planctomycetia</taxon>
        <taxon>Pirellulales</taxon>
        <taxon>Pirellulaceae</taxon>
        <taxon>Blastopirellula</taxon>
    </lineage>
</organism>
<name>A0A5C5V937_9BACT</name>
<sequence length="266" mass="29849">MTSGWILRLMLLTALGGLPGCALWSRTPTQSSLVMPTISDGNLVIIADFPLPSDEAARKQVESLRGDLAQTLQVPMEDVPIQVHLYRNVDDYRAVMAQRFPQLTGRRAAFIHDASGTHIYAHWSDQVVTDLRHELTHAYLYENVGTLPLWLDEGLAEYFETPPQPGRINPEHLPTLTAALQSGGWRPNLDRLATLDRPETMTQLDYAEAWLWTHYLMSGPHRGLVTARLAAESRQELVDPISLQIRHGNPNVELAATQYLTTISQR</sequence>
<comment type="caution">
    <text evidence="1">The sequence shown here is derived from an EMBL/GenBank/DDBJ whole genome shotgun (WGS) entry which is preliminary data.</text>
</comment>
<evidence type="ECO:0000313" key="2">
    <source>
        <dbReference type="Proteomes" id="UP000318878"/>
    </source>
</evidence>
<dbReference type="AlphaFoldDB" id="A0A5C5V937"/>
<reference evidence="1 2" key="1">
    <citation type="submission" date="2019-02" db="EMBL/GenBank/DDBJ databases">
        <title>Deep-cultivation of Planctomycetes and their phenomic and genomic characterization uncovers novel biology.</title>
        <authorList>
            <person name="Wiegand S."/>
            <person name="Jogler M."/>
            <person name="Boedeker C."/>
            <person name="Pinto D."/>
            <person name="Vollmers J."/>
            <person name="Rivas-Marin E."/>
            <person name="Kohn T."/>
            <person name="Peeters S.H."/>
            <person name="Heuer A."/>
            <person name="Rast P."/>
            <person name="Oberbeckmann S."/>
            <person name="Bunk B."/>
            <person name="Jeske O."/>
            <person name="Meyerdierks A."/>
            <person name="Storesund J.E."/>
            <person name="Kallscheuer N."/>
            <person name="Luecker S."/>
            <person name="Lage O.M."/>
            <person name="Pohl T."/>
            <person name="Merkel B.J."/>
            <person name="Hornburger P."/>
            <person name="Mueller R.-W."/>
            <person name="Bruemmer F."/>
            <person name="Labrenz M."/>
            <person name="Spormann A.M."/>
            <person name="Op Den Camp H."/>
            <person name="Overmann J."/>
            <person name="Amann R."/>
            <person name="Jetten M.S.M."/>
            <person name="Mascher T."/>
            <person name="Medema M.H."/>
            <person name="Devos D.P."/>
            <person name="Kaster A.-K."/>
            <person name="Ovreas L."/>
            <person name="Rohde M."/>
            <person name="Galperin M.Y."/>
            <person name="Jogler C."/>
        </authorList>
    </citation>
    <scope>NUCLEOTIDE SEQUENCE [LARGE SCALE GENOMIC DNA]</scope>
    <source>
        <strain evidence="1 2">Enr8</strain>
    </source>
</reference>
<dbReference type="OrthoDB" id="249876at2"/>